<evidence type="ECO:0000313" key="2">
    <source>
        <dbReference type="EMBL" id="MFC6023735.1"/>
    </source>
</evidence>
<dbReference type="EMBL" id="JBHSPR010000109">
    <property type="protein sequence ID" value="MFC6023735.1"/>
    <property type="molecule type" value="Genomic_DNA"/>
</dbReference>
<name>A0ABW1KQR5_9ACTN</name>
<keyword evidence="3" id="KW-1185">Reference proteome</keyword>
<keyword evidence="1" id="KW-0812">Transmembrane</keyword>
<keyword evidence="1" id="KW-1133">Transmembrane helix</keyword>
<reference evidence="3" key="1">
    <citation type="journal article" date="2019" name="Int. J. Syst. Evol. Microbiol.">
        <title>The Global Catalogue of Microorganisms (GCM) 10K type strain sequencing project: providing services to taxonomists for standard genome sequencing and annotation.</title>
        <authorList>
            <consortium name="The Broad Institute Genomics Platform"/>
            <consortium name="The Broad Institute Genome Sequencing Center for Infectious Disease"/>
            <person name="Wu L."/>
            <person name="Ma J."/>
        </authorList>
    </citation>
    <scope>NUCLEOTIDE SEQUENCE [LARGE SCALE GENOMIC DNA]</scope>
    <source>
        <strain evidence="3">ZS-35-S2</strain>
    </source>
</reference>
<keyword evidence="1" id="KW-0472">Membrane</keyword>
<sequence>MTTAPKVAQVEPPREAPPQVGIAARARAAMPTGASFWATLTWAVGFPLAVLLVKLLDGNPLTGRGSVGPVAVGIIGGVILLVLVVRKYSDAVIGLAAGGYAAWCGFTLVASY</sequence>
<evidence type="ECO:0000256" key="1">
    <source>
        <dbReference type="SAM" id="Phobius"/>
    </source>
</evidence>
<evidence type="ECO:0000313" key="3">
    <source>
        <dbReference type="Proteomes" id="UP001596203"/>
    </source>
</evidence>
<protein>
    <submittedName>
        <fullName evidence="2">Uncharacterized protein</fullName>
    </submittedName>
</protein>
<comment type="caution">
    <text evidence="2">The sequence shown here is derived from an EMBL/GenBank/DDBJ whole genome shotgun (WGS) entry which is preliminary data.</text>
</comment>
<feature type="transmembrane region" description="Helical" evidence="1">
    <location>
        <begin position="34"/>
        <end position="53"/>
    </location>
</feature>
<feature type="transmembrane region" description="Helical" evidence="1">
    <location>
        <begin position="65"/>
        <end position="85"/>
    </location>
</feature>
<organism evidence="2 3">
    <name type="scientific">Plantactinospora solaniradicis</name>
    <dbReference type="NCBI Taxonomy" id="1723736"/>
    <lineage>
        <taxon>Bacteria</taxon>
        <taxon>Bacillati</taxon>
        <taxon>Actinomycetota</taxon>
        <taxon>Actinomycetes</taxon>
        <taxon>Micromonosporales</taxon>
        <taxon>Micromonosporaceae</taxon>
        <taxon>Plantactinospora</taxon>
    </lineage>
</organism>
<feature type="non-terminal residue" evidence="2">
    <location>
        <position position="112"/>
    </location>
</feature>
<dbReference type="Proteomes" id="UP001596203">
    <property type="component" value="Unassembled WGS sequence"/>
</dbReference>
<feature type="transmembrane region" description="Helical" evidence="1">
    <location>
        <begin position="91"/>
        <end position="110"/>
    </location>
</feature>
<gene>
    <name evidence="2" type="ORF">ACFP2T_47230</name>
</gene>
<proteinExistence type="predicted"/>
<accession>A0ABW1KQR5</accession>